<sequence length="236" mass="26409">METLPRQLEARADRLAAASVEWMYQDPFWEARYGAERARRFGGEDAHFHVRYLMQALAEERPSVMEGYAVWLRKLLVSRGMCTLHLDQNFAGLQAALAVEGFGPGSPAQAYVQAARDVLRYPSGAARTLQDKASELARATAHLLHPEVPAPLLPRLEEELLLHLSYLADALGTGQPEVFAKHVEWYQGFWPLREFGELSFFRALKALEAALEMGLTNQDEVKAVLSAASIPKEKHP</sequence>
<organism evidence="1 2">
    <name type="scientific">Hyalangium minutum</name>
    <dbReference type="NCBI Taxonomy" id="394096"/>
    <lineage>
        <taxon>Bacteria</taxon>
        <taxon>Pseudomonadati</taxon>
        <taxon>Myxococcota</taxon>
        <taxon>Myxococcia</taxon>
        <taxon>Myxococcales</taxon>
        <taxon>Cystobacterineae</taxon>
        <taxon>Archangiaceae</taxon>
        <taxon>Hyalangium</taxon>
    </lineage>
</organism>
<reference evidence="1 2" key="1">
    <citation type="submission" date="2014-04" db="EMBL/GenBank/DDBJ databases">
        <title>Genome assembly of Hyalangium minutum DSM 14724.</title>
        <authorList>
            <person name="Sharma G."/>
            <person name="Subramanian S."/>
        </authorList>
    </citation>
    <scope>NUCLEOTIDE SEQUENCE [LARGE SCALE GENOMIC DNA]</scope>
    <source>
        <strain evidence="1 2">DSM 14724</strain>
    </source>
</reference>
<protein>
    <submittedName>
        <fullName evidence="1">Uncharacterized protein</fullName>
    </submittedName>
</protein>
<keyword evidence="2" id="KW-1185">Reference proteome</keyword>
<comment type="caution">
    <text evidence="1">The sequence shown here is derived from an EMBL/GenBank/DDBJ whole genome shotgun (WGS) entry which is preliminary data.</text>
</comment>
<name>A0A085WKV8_9BACT</name>
<gene>
    <name evidence="1" type="ORF">DB31_7558</name>
</gene>
<dbReference type="Proteomes" id="UP000028725">
    <property type="component" value="Unassembled WGS sequence"/>
</dbReference>
<dbReference type="EMBL" id="JMCB01000006">
    <property type="protein sequence ID" value="KFE68321.1"/>
    <property type="molecule type" value="Genomic_DNA"/>
</dbReference>
<evidence type="ECO:0000313" key="1">
    <source>
        <dbReference type="EMBL" id="KFE68321.1"/>
    </source>
</evidence>
<evidence type="ECO:0000313" key="2">
    <source>
        <dbReference type="Proteomes" id="UP000028725"/>
    </source>
</evidence>
<dbReference type="AlphaFoldDB" id="A0A085WKV8"/>
<dbReference type="OrthoDB" id="2376384at2"/>
<dbReference type="RefSeq" id="WP_044188984.1">
    <property type="nucleotide sequence ID" value="NZ_JMCB01000006.1"/>
</dbReference>
<proteinExistence type="predicted"/>
<dbReference type="STRING" id="394096.DB31_7558"/>
<accession>A0A085WKV8</accession>